<dbReference type="EMBL" id="JADBEE010000001">
    <property type="protein sequence ID" value="MBE1513421.1"/>
    <property type="molecule type" value="Genomic_DNA"/>
</dbReference>
<sequence>MNGVKGKRDTCRAIINAIGGVSVLGPATGVRWRGQADIEWRLNSGATRAGIFGDSLKEHERSMIDTARRIGVTNAQHAGDWEILARYRHNGAATRLIDITTDPFVALFMLCDKVAQKDTDELDGVLIAVQGDKLTPVSKPWIEGSYEEMLVKPPAAMVIATPPIDPRIAAQRGEFMFSTSPLPEAEAPECELFTVTRPATWSAAKLRKTMGNEQLTTERGRIQTQYPNLMGIRIPSEVKPSLREMLKNHFGFTRETIYPDWAGLAEDYKQGKS</sequence>
<gene>
    <name evidence="2" type="ORF">H4W26_000176</name>
</gene>
<organism evidence="2 3">
    <name type="scientific">Nesterenkonia halotolerans</name>
    <dbReference type="NCBI Taxonomy" id="225325"/>
    <lineage>
        <taxon>Bacteria</taxon>
        <taxon>Bacillati</taxon>
        <taxon>Actinomycetota</taxon>
        <taxon>Actinomycetes</taxon>
        <taxon>Micrococcales</taxon>
        <taxon>Micrococcaceae</taxon>
        <taxon>Nesterenkonia</taxon>
    </lineage>
</organism>
<evidence type="ECO:0000313" key="2">
    <source>
        <dbReference type="EMBL" id="MBE1513421.1"/>
    </source>
</evidence>
<feature type="domain" description="FRG" evidence="1">
    <location>
        <begin position="26"/>
        <end position="127"/>
    </location>
</feature>
<comment type="caution">
    <text evidence="2">The sequence shown here is derived from an EMBL/GenBank/DDBJ whole genome shotgun (WGS) entry which is preliminary data.</text>
</comment>
<dbReference type="RefSeq" id="WP_192590317.1">
    <property type="nucleotide sequence ID" value="NZ_JADBEE010000001.1"/>
</dbReference>
<keyword evidence="3" id="KW-1185">Reference proteome</keyword>
<evidence type="ECO:0000259" key="1">
    <source>
        <dbReference type="SMART" id="SM00901"/>
    </source>
</evidence>
<dbReference type="Proteomes" id="UP000636579">
    <property type="component" value="Unassembled WGS sequence"/>
</dbReference>
<dbReference type="InterPro" id="IPR014966">
    <property type="entry name" value="FRG-dom"/>
</dbReference>
<reference evidence="2 3" key="1">
    <citation type="submission" date="2020-10" db="EMBL/GenBank/DDBJ databases">
        <title>Sequencing the genomes of 1000 actinobacteria strains.</title>
        <authorList>
            <person name="Klenk H.-P."/>
        </authorList>
    </citation>
    <scope>NUCLEOTIDE SEQUENCE [LARGE SCALE GENOMIC DNA]</scope>
    <source>
        <strain evidence="2 3">DSM 15474</strain>
    </source>
</reference>
<dbReference type="SMART" id="SM00901">
    <property type="entry name" value="FRG"/>
    <property type="match status" value="1"/>
</dbReference>
<evidence type="ECO:0000313" key="3">
    <source>
        <dbReference type="Proteomes" id="UP000636579"/>
    </source>
</evidence>
<dbReference type="Pfam" id="PF08867">
    <property type="entry name" value="FRG"/>
    <property type="match status" value="1"/>
</dbReference>
<name>A0ABR9J338_9MICC</name>
<proteinExistence type="predicted"/>
<accession>A0ABR9J338</accession>
<protein>
    <recommendedName>
        <fullName evidence="1">FRG domain-containing protein</fullName>
    </recommendedName>
</protein>